<dbReference type="PROSITE" id="PS51464">
    <property type="entry name" value="SIS"/>
    <property type="match status" value="1"/>
</dbReference>
<dbReference type="InterPro" id="IPR035472">
    <property type="entry name" value="RpiR-like_SIS"/>
</dbReference>
<dbReference type="Pfam" id="PF01380">
    <property type="entry name" value="SIS"/>
    <property type="match status" value="1"/>
</dbReference>
<dbReference type="SUPFAM" id="SSF53697">
    <property type="entry name" value="SIS domain"/>
    <property type="match status" value="1"/>
</dbReference>
<protein>
    <submittedName>
        <fullName evidence="6">MurR/RpiR family transcriptional regulator</fullName>
    </submittedName>
</protein>
<dbReference type="GO" id="GO:0097367">
    <property type="term" value="F:carbohydrate derivative binding"/>
    <property type="evidence" value="ECO:0007669"/>
    <property type="project" value="InterPro"/>
</dbReference>
<dbReference type="RefSeq" id="WP_311982258.1">
    <property type="nucleotide sequence ID" value="NZ_JARQAG010000016.1"/>
</dbReference>
<dbReference type="InterPro" id="IPR047640">
    <property type="entry name" value="RpiR-like"/>
</dbReference>
<name>A0AAE4HZJ4_9STRE</name>
<dbReference type="InterPro" id="IPR009057">
    <property type="entry name" value="Homeodomain-like_sf"/>
</dbReference>
<dbReference type="Gene3D" id="1.10.10.10">
    <property type="entry name" value="Winged helix-like DNA-binding domain superfamily/Winged helix DNA-binding domain"/>
    <property type="match status" value="1"/>
</dbReference>
<feature type="domain" description="SIS" evidence="5">
    <location>
        <begin position="121"/>
        <end position="264"/>
    </location>
</feature>
<dbReference type="InterPro" id="IPR046348">
    <property type="entry name" value="SIS_dom_sf"/>
</dbReference>
<evidence type="ECO:0000313" key="7">
    <source>
        <dbReference type="Proteomes" id="UP001180515"/>
    </source>
</evidence>
<dbReference type="InterPro" id="IPR000281">
    <property type="entry name" value="HTH_RpiR"/>
</dbReference>
<evidence type="ECO:0000259" key="5">
    <source>
        <dbReference type="PROSITE" id="PS51464"/>
    </source>
</evidence>
<gene>
    <name evidence="6" type="ORF">P7G31_09120</name>
</gene>
<dbReference type="PROSITE" id="PS51071">
    <property type="entry name" value="HTH_RPIR"/>
    <property type="match status" value="1"/>
</dbReference>
<organism evidence="6 7">
    <name type="scientific">Streptococcus parauberis</name>
    <dbReference type="NCBI Taxonomy" id="1348"/>
    <lineage>
        <taxon>Bacteria</taxon>
        <taxon>Bacillati</taxon>
        <taxon>Bacillota</taxon>
        <taxon>Bacilli</taxon>
        <taxon>Lactobacillales</taxon>
        <taxon>Streptococcaceae</taxon>
        <taxon>Streptococcus</taxon>
    </lineage>
</organism>
<dbReference type="PANTHER" id="PTHR30514">
    <property type="entry name" value="GLUCOKINASE"/>
    <property type="match status" value="1"/>
</dbReference>
<keyword evidence="1" id="KW-0805">Transcription regulation</keyword>
<sequence>MTNGVEMDFKERISVQFTNLTKTDKKISNYLIQNPEFLTENSVQGAAKVMNTSPAALVRLAQKIGYKGLADFKMDLENYAKDKPGKELAEGATVRDQVLSNYRDTIDVIQGHLKEEDLQQVARIILEASRVRILGIGSSGLRAEELDYLLLYQDVYTESITSKTKMLYLARNLSADDVLIFYTVSGNKDFQELFTAAKEVGAKIIILTMVDNPYVRDFADHLFVLPSNLQQLTNTSGEFYQLDNRLQFSIFSEILAAYVNQELK</sequence>
<keyword evidence="2" id="KW-0238">DNA-binding</keyword>
<comment type="caution">
    <text evidence="6">The sequence shown here is derived from an EMBL/GenBank/DDBJ whole genome shotgun (WGS) entry which is preliminary data.</text>
</comment>
<keyword evidence="3" id="KW-0804">Transcription</keyword>
<dbReference type="Pfam" id="PF01418">
    <property type="entry name" value="HTH_6"/>
    <property type="match status" value="1"/>
</dbReference>
<dbReference type="CDD" id="cd05013">
    <property type="entry name" value="SIS_RpiR"/>
    <property type="match status" value="1"/>
</dbReference>
<reference evidence="6" key="1">
    <citation type="submission" date="2023-03" db="EMBL/GenBank/DDBJ databases">
        <authorList>
            <person name="Shen W."/>
            <person name="Cai J."/>
        </authorList>
    </citation>
    <scope>NUCLEOTIDE SEQUENCE</scope>
    <source>
        <strain evidence="6">P82-2</strain>
    </source>
</reference>
<evidence type="ECO:0000256" key="2">
    <source>
        <dbReference type="ARBA" id="ARBA00023125"/>
    </source>
</evidence>
<dbReference type="GO" id="GO:1901135">
    <property type="term" value="P:carbohydrate derivative metabolic process"/>
    <property type="evidence" value="ECO:0007669"/>
    <property type="project" value="InterPro"/>
</dbReference>
<dbReference type="PANTHER" id="PTHR30514:SF21">
    <property type="entry name" value="RPIR-FAMILY TRANSCRIPTIONAL REGULATOR"/>
    <property type="match status" value="1"/>
</dbReference>
<dbReference type="InterPro" id="IPR001347">
    <property type="entry name" value="SIS_dom"/>
</dbReference>
<dbReference type="EMBL" id="JARQAG010000016">
    <property type="protein sequence ID" value="MDT2732385.1"/>
    <property type="molecule type" value="Genomic_DNA"/>
</dbReference>
<evidence type="ECO:0000256" key="1">
    <source>
        <dbReference type="ARBA" id="ARBA00023015"/>
    </source>
</evidence>
<feature type="domain" description="HTH rpiR-type" evidence="4">
    <location>
        <begin position="7"/>
        <end position="83"/>
    </location>
</feature>
<proteinExistence type="predicted"/>
<dbReference type="Proteomes" id="UP001180515">
    <property type="component" value="Unassembled WGS sequence"/>
</dbReference>
<dbReference type="GO" id="GO:0003700">
    <property type="term" value="F:DNA-binding transcription factor activity"/>
    <property type="evidence" value="ECO:0007669"/>
    <property type="project" value="InterPro"/>
</dbReference>
<dbReference type="InterPro" id="IPR036388">
    <property type="entry name" value="WH-like_DNA-bd_sf"/>
</dbReference>
<evidence type="ECO:0000256" key="3">
    <source>
        <dbReference type="ARBA" id="ARBA00023163"/>
    </source>
</evidence>
<accession>A0AAE4HZJ4</accession>
<evidence type="ECO:0000259" key="4">
    <source>
        <dbReference type="PROSITE" id="PS51071"/>
    </source>
</evidence>
<dbReference type="Gene3D" id="3.40.50.10490">
    <property type="entry name" value="Glucose-6-phosphate isomerase like protein, domain 1"/>
    <property type="match status" value="1"/>
</dbReference>
<dbReference type="GO" id="GO:0003677">
    <property type="term" value="F:DNA binding"/>
    <property type="evidence" value="ECO:0007669"/>
    <property type="project" value="UniProtKB-KW"/>
</dbReference>
<evidence type="ECO:0000313" key="6">
    <source>
        <dbReference type="EMBL" id="MDT2732385.1"/>
    </source>
</evidence>
<dbReference type="AlphaFoldDB" id="A0AAE4HZJ4"/>
<dbReference type="SUPFAM" id="SSF46689">
    <property type="entry name" value="Homeodomain-like"/>
    <property type="match status" value="1"/>
</dbReference>